<sequence length="811" mass="91332">MSSLHTQLRFVDHPAPRAKAIPPAKWAEHEQELRALYQSKTLDELSAYMRDTHGFEPSQRQYIYKFDKWGLWKYNTSGRDAAHFQARPLRPQDQPGQRIRDPGCEHVAVGRALPPKRPKSMGSLQSQDSRRNSAERPPVPPKKRVKLARYMASRDPFVDPSPAVDIAPAYRQPYAPSTVQPGSAAQTFTSPGHQSRATTQTAPSAWPTTANLGPSPYSLFSSNLGASTNTILNTPGLFEEDDDWMTINDVDDSDRLLPDDSRDLGTDISEKITRASPASSSNRRRCFDSSRPIHTFSEEDLVDMKMAAHFLGCLGFESDAFELFAILLKRLKEPTAQPAWEKSSALISCVRSATCASQIDIARSELDKALEEPRDSSTDAEQFLYRMLLAETYARSDFKENEDFLSEIVIGCELANDKMLDRLPHTHRRYDILTYHYLNKCLEYLNAYVKDAWDEGSLFTDKEHLQIRLLERIPGPFELRRGSMGNPCLRSCLQWCVLELRSNLTLPESWNVFRSNDRHYMYWTDHIGLYCTLWERWQTQRRDCLGAALPTWMLQTEALMGITSAELLSIICGMIMGAALPRGHSGANVVPRARAGLRLICQLSDRDLGCRFLDTYSLLGTLLSSAPQRKYHDYVSFFVTHSTREREQYSAFTEVARTFARTFIEADSSIILPGVHEDFAPPSRRDSPALSVLLSNHARLSMESLASAISPFAPSCHSSELSAMRALRDQIQQAARRSTDGTFTLPSALSRVPTMSELSHMTGTLSLTSTQDAANAALDVIAATSHEFLELFSGFDYDDPFRDRFSEGMED</sequence>
<accession>A0A7C8M387</accession>
<evidence type="ECO:0000256" key="1">
    <source>
        <dbReference type="SAM" id="MobiDB-lite"/>
    </source>
</evidence>
<dbReference type="Proteomes" id="UP000481861">
    <property type="component" value="Unassembled WGS sequence"/>
</dbReference>
<dbReference type="EMBL" id="JAADJZ010000028">
    <property type="protein sequence ID" value="KAF2866421.1"/>
    <property type="molecule type" value="Genomic_DNA"/>
</dbReference>
<protein>
    <recommendedName>
        <fullName evidence="2">Clr5 domain-containing protein</fullName>
    </recommendedName>
</protein>
<evidence type="ECO:0000313" key="3">
    <source>
        <dbReference type="EMBL" id="KAF2866421.1"/>
    </source>
</evidence>
<proteinExistence type="predicted"/>
<feature type="compositionally biased region" description="Polar residues" evidence="1">
    <location>
        <begin position="175"/>
        <end position="210"/>
    </location>
</feature>
<keyword evidence="4" id="KW-1185">Reference proteome</keyword>
<dbReference type="InterPro" id="IPR025676">
    <property type="entry name" value="Clr5_dom"/>
</dbReference>
<gene>
    <name evidence="3" type="ORF">BDV95DRAFT_210103</name>
</gene>
<feature type="region of interest" description="Disordered" evidence="1">
    <location>
        <begin position="110"/>
        <end position="144"/>
    </location>
</feature>
<dbReference type="PANTHER" id="PTHR38788:SF3">
    <property type="entry name" value="CLR5 DOMAIN-CONTAINING PROTEIN"/>
    <property type="match status" value="1"/>
</dbReference>
<evidence type="ECO:0000259" key="2">
    <source>
        <dbReference type="Pfam" id="PF14420"/>
    </source>
</evidence>
<dbReference type="PANTHER" id="PTHR38788">
    <property type="entry name" value="CLR5 DOMAIN-CONTAINING PROTEIN"/>
    <property type="match status" value="1"/>
</dbReference>
<reference evidence="3 4" key="1">
    <citation type="submission" date="2020-01" db="EMBL/GenBank/DDBJ databases">
        <authorList>
            <consortium name="DOE Joint Genome Institute"/>
            <person name="Haridas S."/>
            <person name="Albert R."/>
            <person name="Binder M."/>
            <person name="Bloem J."/>
            <person name="Labutti K."/>
            <person name="Salamov A."/>
            <person name="Andreopoulos B."/>
            <person name="Baker S.E."/>
            <person name="Barry K."/>
            <person name="Bills G."/>
            <person name="Bluhm B.H."/>
            <person name="Cannon C."/>
            <person name="Castanera R."/>
            <person name="Culley D.E."/>
            <person name="Daum C."/>
            <person name="Ezra D."/>
            <person name="Gonzalez J.B."/>
            <person name="Henrissat B."/>
            <person name="Kuo A."/>
            <person name="Liang C."/>
            <person name="Lipzen A."/>
            <person name="Lutzoni F."/>
            <person name="Magnuson J."/>
            <person name="Mondo S."/>
            <person name="Nolan M."/>
            <person name="Ohm R."/>
            <person name="Pangilinan J."/>
            <person name="Park H.-J.H."/>
            <person name="Ramirez L."/>
            <person name="Alfaro M."/>
            <person name="Sun H."/>
            <person name="Tritt A."/>
            <person name="Yoshinaga Y."/>
            <person name="Zwiers L.-H.L."/>
            <person name="Turgeon B.G."/>
            <person name="Goodwin S.B."/>
            <person name="Spatafora J.W."/>
            <person name="Crous P.W."/>
            <person name="Grigoriev I.V."/>
        </authorList>
    </citation>
    <scope>NUCLEOTIDE SEQUENCE [LARGE SCALE GENOMIC DNA]</scope>
    <source>
        <strain evidence="3 4">CBS 611.86</strain>
    </source>
</reference>
<feature type="domain" description="Clr5" evidence="2">
    <location>
        <begin position="23"/>
        <end position="71"/>
    </location>
</feature>
<dbReference type="OrthoDB" id="5083163at2759"/>
<organism evidence="3 4">
    <name type="scientific">Massariosphaeria phaeospora</name>
    <dbReference type="NCBI Taxonomy" id="100035"/>
    <lineage>
        <taxon>Eukaryota</taxon>
        <taxon>Fungi</taxon>
        <taxon>Dikarya</taxon>
        <taxon>Ascomycota</taxon>
        <taxon>Pezizomycotina</taxon>
        <taxon>Dothideomycetes</taxon>
        <taxon>Pleosporomycetidae</taxon>
        <taxon>Pleosporales</taxon>
        <taxon>Pleosporales incertae sedis</taxon>
        <taxon>Massariosphaeria</taxon>
    </lineage>
</organism>
<name>A0A7C8M387_9PLEO</name>
<dbReference type="AlphaFoldDB" id="A0A7C8M387"/>
<feature type="region of interest" description="Disordered" evidence="1">
    <location>
        <begin position="174"/>
        <end position="210"/>
    </location>
</feature>
<evidence type="ECO:0000313" key="4">
    <source>
        <dbReference type="Proteomes" id="UP000481861"/>
    </source>
</evidence>
<comment type="caution">
    <text evidence="3">The sequence shown here is derived from an EMBL/GenBank/DDBJ whole genome shotgun (WGS) entry which is preliminary data.</text>
</comment>
<dbReference type="Pfam" id="PF14420">
    <property type="entry name" value="Clr5"/>
    <property type="match status" value="1"/>
</dbReference>